<evidence type="ECO:0000256" key="8">
    <source>
        <dbReference type="RuleBase" id="RU366003"/>
    </source>
</evidence>
<dbReference type="InParanoid" id="Q3ACR2"/>
<dbReference type="KEGG" id="chy:CHY_1234"/>
<dbReference type="Gene3D" id="3.20.20.140">
    <property type="entry name" value="Metal-dependent hydrolases"/>
    <property type="match status" value="1"/>
</dbReference>
<dbReference type="PANTHER" id="PTHR21039">
    <property type="entry name" value="HISTIDINOL PHOSPHATASE-RELATED"/>
    <property type="match status" value="1"/>
</dbReference>
<proteinExistence type="inferred from homology"/>
<dbReference type="GO" id="GO:0000105">
    <property type="term" value="P:L-histidine biosynthetic process"/>
    <property type="evidence" value="ECO:0007669"/>
    <property type="project" value="UniProtKB-UniRule"/>
</dbReference>
<dbReference type="FunCoup" id="Q3ACR2">
    <property type="interactions" value="114"/>
</dbReference>
<evidence type="ECO:0000313" key="11">
    <source>
        <dbReference type="Proteomes" id="UP000002706"/>
    </source>
</evidence>
<comment type="catalytic activity">
    <reaction evidence="7 8">
        <text>L-histidinol phosphate + H2O = L-histidinol + phosphate</text>
        <dbReference type="Rhea" id="RHEA:14465"/>
        <dbReference type="ChEBI" id="CHEBI:15377"/>
        <dbReference type="ChEBI" id="CHEBI:43474"/>
        <dbReference type="ChEBI" id="CHEBI:57699"/>
        <dbReference type="ChEBI" id="CHEBI:57980"/>
        <dbReference type="EC" id="3.1.3.15"/>
    </reaction>
</comment>
<keyword evidence="6 8" id="KW-0368">Histidine biosynthesis</keyword>
<keyword evidence="4 8" id="KW-0028">Amino-acid biosynthesis</keyword>
<evidence type="ECO:0000256" key="7">
    <source>
        <dbReference type="ARBA" id="ARBA00049158"/>
    </source>
</evidence>
<feature type="domain" description="PHP" evidence="9">
    <location>
        <begin position="3"/>
        <end position="211"/>
    </location>
</feature>
<gene>
    <name evidence="10" type="ordered locus">CHY_1234</name>
</gene>
<dbReference type="InterPro" id="IPR004013">
    <property type="entry name" value="PHP_dom"/>
</dbReference>
<protein>
    <recommendedName>
        <fullName evidence="3 8">Histidinol-phosphatase</fullName>
        <shortName evidence="8">HolPase</shortName>
        <ecNumber evidence="3 8">3.1.3.15</ecNumber>
    </recommendedName>
</protein>
<dbReference type="eggNOG" id="COG1387">
    <property type="taxonomic scope" value="Bacteria"/>
</dbReference>
<evidence type="ECO:0000256" key="3">
    <source>
        <dbReference type="ARBA" id="ARBA00013085"/>
    </source>
</evidence>
<sequence>MQDYHIHPGYSIDAADYPLKDYCERALALNLKEIAFTTHFEAEPERRHLDWFVRVNGEIQPMEVDEWLKFYFAEIEKLKEEYKDRLAIKIGLEVGYFEGIEEKISKLKEKYPFDFLIGSIHTLDHLAISSKKEAYQLFVRYSAKEIINKYFVRLENLVKSGLFEVIGHLDLFLRYGLNFFELEKLLVFDEKIRDIFYLIKQKGQIIEFNTSALRRGHNFIHPHQFYFEKLLLAGIDKFVIGSDAHTLSELGYESQKALEILKKYNLKPVSLARGKWVIWEDF</sequence>
<dbReference type="EC" id="3.1.3.15" evidence="3 8"/>
<dbReference type="HOGENOM" id="CLU_054611_3_0_9"/>
<dbReference type="GO" id="GO:0005737">
    <property type="term" value="C:cytoplasm"/>
    <property type="evidence" value="ECO:0007669"/>
    <property type="project" value="TreeGrafter"/>
</dbReference>
<reference evidence="10 11" key="1">
    <citation type="journal article" date="2005" name="PLoS Genet.">
        <title>Life in hot carbon monoxide: the complete genome sequence of Carboxydothermus hydrogenoformans Z-2901.</title>
        <authorList>
            <person name="Wu M."/>
            <person name="Ren Q."/>
            <person name="Durkin A.S."/>
            <person name="Daugherty S.C."/>
            <person name="Brinkac L.M."/>
            <person name="Dodson R.J."/>
            <person name="Madupu R."/>
            <person name="Sullivan S.A."/>
            <person name="Kolonay J.F."/>
            <person name="Haft D.H."/>
            <person name="Nelson W.C."/>
            <person name="Tallon L.J."/>
            <person name="Jones K.M."/>
            <person name="Ulrich L.E."/>
            <person name="Gonzalez J.M."/>
            <person name="Zhulin I.B."/>
            <person name="Robb F.T."/>
            <person name="Eisen J.A."/>
        </authorList>
    </citation>
    <scope>NUCLEOTIDE SEQUENCE [LARGE SCALE GENOMIC DNA]</scope>
    <source>
        <strain evidence="11">ATCC BAA-161 / DSM 6008 / Z-2901</strain>
    </source>
</reference>
<organism evidence="10 11">
    <name type="scientific">Carboxydothermus hydrogenoformans (strain ATCC BAA-161 / DSM 6008 / Z-2901)</name>
    <dbReference type="NCBI Taxonomy" id="246194"/>
    <lineage>
        <taxon>Bacteria</taxon>
        <taxon>Bacillati</taxon>
        <taxon>Bacillota</taxon>
        <taxon>Clostridia</taxon>
        <taxon>Thermoanaerobacterales</taxon>
        <taxon>Thermoanaerobacteraceae</taxon>
        <taxon>Carboxydothermus</taxon>
    </lineage>
</organism>
<dbReference type="STRING" id="246194.CHY_1234"/>
<dbReference type="SUPFAM" id="SSF89550">
    <property type="entry name" value="PHP domain-like"/>
    <property type="match status" value="1"/>
</dbReference>
<evidence type="ECO:0000256" key="2">
    <source>
        <dbReference type="ARBA" id="ARBA00009152"/>
    </source>
</evidence>
<dbReference type="PANTHER" id="PTHR21039:SF0">
    <property type="entry name" value="HISTIDINOL-PHOSPHATASE"/>
    <property type="match status" value="1"/>
</dbReference>
<comment type="similarity">
    <text evidence="2 8">Belongs to the PHP hydrolase family. HisK subfamily.</text>
</comment>
<keyword evidence="5 8" id="KW-0378">Hydrolase</keyword>
<dbReference type="GO" id="GO:0004401">
    <property type="term" value="F:histidinol-phosphatase activity"/>
    <property type="evidence" value="ECO:0007669"/>
    <property type="project" value="UniProtKB-UniRule"/>
</dbReference>
<evidence type="ECO:0000256" key="1">
    <source>
        <dbReference type="ARBA" id="ARBA00004970"/>
    </source>
</evidence>
<evidence type="ECO:0000313" key="10">
    <source>
        <dbReference type="EMBL" id="ABB14041.1"/>
    </source>
</evidence>
<dbReference type="Proteomes" id="UP000002706">
    <property type="component" value="Chromosome"/>
</dbReference>
<dbReference type="AlphaFoldDB" id="Q3ACR2"/>
<dbReference type="EMBL" id="CP000141">
    <property type="protein sequence ID" value="ABB14041.1"/>
    <property type="molecule type" value="Genomic_DNA"/>
</dbReference>
<evidence type="ECO:0000256" key="4">
    <source>
        <dbReference type="ARBA" id="ARBA00022605"/>
    </source>
</evidence>
<comment type="pathway">
    <text evidence="1 8">Amino-acid biosynthesis; L-histidine biosynthesis; L-histidine from 5-phospho-alpha-D-ribose 1-diphosphate: step 8/9.</text>
</comment>
<keyword evidence="11" id="KW-1185">Reference proteome</keyword>
<dbReference type="RefSeq" id="WP_011344148.1">
    <property type="nucleotide sequence ID" value="NC_007503.1"/>
</dbReference>
<accession>Q3ACR2</accession>
<dbReference type="CDD" id="cd12110">
    <property type="entry name" value="PHP_HisPPase_Hisj_like"/>
    <property type="match status" value="1"/>
</dbReference>
<evidence type="ECO:0000256" key="5">
    <source>
        <dbReference type="ARBA" id="ARBA00022801"/>
    </source>
</evidence>
<dbReference type="InterPro" id="IPR010140">
    <property type="entry name" value="Histidinol_P_phosphatase_HisJ"/>
</dbReference>
<dbReference type="InterPro" id="IPR016195">
    <property type="entry name" value="Pol/histidinol_Pase-like"/>
</dbReference>
<name>Q3ACR2_CARHZ</name>
<evidence type="ECO:0000259" key="9">
    <source>
        <dbReference type="Pfam" id="PF02811"/>
    </source>
</evidence>
<evidence type="ECO:0000256" key="6">
    <source>
        <dbReference type="ARBA" id="ARBA00023102"/>
    </source>
</evidence>
<dbReference type="NCBIfam" id="TIGR01856">
    <property type="entry name" value="hisJ_fam"/>
    <property type="match status" value="1"/>
</dbReference>
<dbReference type="Pfam" id="PF02811">
    <property type="entry name" value="PHP"/>
    <property type="match status" value="1"/>
</dbReference>
<dbReference type="UniPathway" id="UPA00031">
    <property type="reaction ID" value="UER00013"/>
</dbReference>